<dbReference type="Gene3D" id="3.30.70.270">
    <property type="match status" value="1"/>
</dbReference>
<dbReference type="InterPro" id="IPR000160">
    <property type="entry name" value="GGDEF_dom"/>
</dbReference>
<evidence type="ECO:0000313" key="4">
    <source>
        <dbReference type="Proteomes" id="UP000036700"/>
    </source>
</evidence>
<dbReference type="SUPFAM" id="SSF141868">
    <property type="entry name" value="EAL domain-like"/>
    <property type="match status" value="1"/>
</dbReference>
<dbReference type="Gene3D" id="3.20.20.450">
    <property type="entry name" value="EAL domain"/>
    <property type="match status" value="1"/>
</dbReference>
<dbReference type="Gene3D" id="3.10.580.10">
    <property type="entry name" value="CBS-domain"/>
    <property type="match status" value="1"/>
</dbReference>
<feature type="domain" description="GGDEF" evidence="2">
    <location>
        <begin position="445"/>
        <end position="596"/>
    </location>
</feature>
<dbReference type="PANTHER" id="PTHR33121:SF76">
    <property type="entry name" value="SIGNALING PROTEIN"/>
    <property type="match status" value="1"/>
</dbReference>
<dbReference type="Proteomes" id="UP000036700">
    <property type="component" value="Chromosome"/>
</dbReference>
<reference evidence="4" key="1">
    <citation type="submission" date="2015-06" db="EMBL/GenBank/DDBJ databases">
        <authorList>
            <person name="Lim Y.L."/>
            <person name="Ee R."/>
            <person name="Yong D."/>
            <person name="How K.Y."/>
            <person name="Yin W.F."/>
            <person name="Chan K.G."/>
        </authorList>
    </citation>
    <scope>NUCLEOTIDE SEQUENCE [LARGE SCALE GENOMIC DNA]</scope>
    <source>
        <strain evidence="4">DSM 25325</strain>
    </source>
</reference>
<dbReference type="PATRIC" id="fig|445709.3.peg.4168"/>
<gene>
    <name evidence="3" type="ORF">ABW99_19865</name>
</gene>
<dbReference type="InterPro" id="IPR000644">
    <property type="entry name" value="CBS_dom"/>
</dbReference>
<dbReference type="SMART" id="SM00052">
    <property type="entry name" value="EAL"/>
    <property type="match status" value="1"/>
</dbReference>
<evidence type="ECO:0000259" key="2">
    <source>
        <dbReference type="PROSITE" id="PS50887"/>
    </source>
</evidence>
<dbReference type="Pfam" id="PF00563">
    <property type="entry name" value="EAL"/>
    <property type="match status" value="1"/>
</dbReference>
<evidence type="ECO:0000313" key="3">
    <source>
        <dbReference type="EMBL" id="AKJ70132.1"/>
    </source>
</evidence>
<dbReference type="Pfam" id="PF00990">
    <property type="entry name" value="GGDEF"/>
    <property type="match status" value="1"/>
</dbReference>
<dbReference type="SUPFAM" id="SSF55073">
    <property type="entry name" value="Nucleotide cyclase"/>
    <property type="match status" value="1"/>
</dbReference>
<proteinExistence type="predicted"/>
<organism evidence="3 4">
    <name type="scientific">Pandoraea thiooxydans</name>
    <dbReference type="NCBI Taxonomy" id="445709"/>
    <lineage>
        <taxon>Bacteria</taxon>
        <taxon>Pseudomonadati</taxon>
        <taxon>Pseudomonadota</taxon>
        <taxon>Betaproteobacteria</taxon>
        <taxon>Burkholderiales</taxon>
        <taxon>Burkholderiaceae</taxon>
        <taxon>Pandoraea</taxon>
    </lineage>
</organism>
<dbReference type="SUPFAM" id="SSF54631">
    <property type="entry name" value="CBS-domain pair"/>
    <property type="match status" value="1"/>
</dbReference>
<dbReference type="EMBL" id="CP011568">
    <property type="protein sequence ID" value="AKJ70132.1"/>
    <property type="molecule type" value="Genomic_DNA"/>
</dbReference>
<protein>
    <submittedName>
        <fullName evidence="3">Diguanylate cyclase</fullName>
    </submittedName>
</protein>
<dbReference type="PANTHER" id="PTHR33121">
    <property type="entry name" value="CYCLIC DI-GMP PHOSPHODIESTERASE PDEF"/>
    <property type="match status" value="1"/>
</dbReference>
<feature type="domain" description="EAL" evidence="1">
    <location>
        <begin position="4"/>
        <end position="257"/>
    </location>
</feature>
<dbReference type="Pfam" id="PF00571">
    <property type="entry name" value="CBS"/>
    <property type="match status" value="1"/>
</dbReference>
<dbReference type="NCBIfam" id="TIGR00254">
    <property type="entry name" value="GGDEF"/>
    <property type="match status" value="1"/>
</dbReference>
<dbReference type="InterPro" id="IPR046342">
    <property type="entry name" value="CBS_dom_sf"/>
</dbReference>
<keyword evidence="4" id="KW-1185">Reference proteome</keyword>
<dbReference type="InterPro" id="IPR001633">
    <property type="entry name" value="EAL_dom"/>
</dbReference>
<dbReference type="AlphaFoldDB" id="A0A0G3EXK6"/>
<dbReference type="GO" id="GO:0071111">
    <property type="term" value="F:cyclic-guanylate-specific phosphodiesterase activity"/>
    <property type="evidence" value="ECO:0007669"/>
    <property type="project" value="InterPro"/>
</dbReference>
<dbReference type="PROSITE" id="PS50883">
    <property type="entry name" value="EAL"/>
    <property type="match status" value="1"/>
</dbReference>
<dbReference type="STRING" id="445709.ABW99_19865"/>
<dbReference type="InterPro" id="IPR043128">
    <property type="entry name" value="Rev_trsase/Diguanyl_cyclase"/>
</dbReference>
<name>A0A0G3EXK6_9BURK</name>
<dbReference type="CDD" id="cd01948">
    <property type="entry name" value="EAL"/>
    <property type="match status" value="1"/>
</dbReference>
<accession>A0A0G3EXK6</accession>
<dbReference type="InterPro" id="IPR035919">
    <property type="entry name" value="EAL_sf"/>
</dbReference>
<dbReference type="InterPro" id="IPR029787">
    <property type="entry name" value="Nucleotide_cyclase"/>
</dbReference>
<dbReference type="CDD" id="cd04598">
    <property type="entry name" value="CBS_pair_GGDEF_EAL"/>
    <property type="match status" value="1"/>
</dbReference>
<dbReference type="InterPro" id="IPR050706">
    <property type="entry name" value="Cyclic-di-GMP_PDE-like"/>
</dbReference>
<dbReference type="PROSITE" id="PS50887">
    <property type="entry name" value="GGDEF"/>
    <property type="match status" value="1"/>
</dbReference>
<dbReference type="RefSeq" id="WP_047216055.1">
    <property type="nucleotide sequence ID" value="NZ_CP011568.3"/>
</dbReference>
<sequence>MIETSGQEAALIEAICQGDGLFAEFQPILDFRTARLSGYEGLVRGPVGTALARPLALFAAAKRLGRAHEVELQCRRTVLSAFARLGLPGKLFLNISPVEAVGHEPALALMQTLDFLHQIELTPDRIVLELTEHQPTLDLPETRATLQDYRALGFEIALDDLGEGYASLRLWSELRPDYVKIDQHFIDGIDTDSLKLQFVRSIRQIADTSGTRVIAEGIEQAAQFQVVRDLGIFFGQGYFIARPTALPDPELTPAVRVALSQRGAHMHPQPSRLGEGFALGNGAGTVAQLARYVLPVSPDELSEDVMARFERDSALEALPVVAGETPVGLISRSALLGRFARRFTRELYGRKPCSTLMENMPLVVEQNTRIEELSRLIADGTAHHLIGGFVVTEGDRYVGVVQGHALLRQITDMQLDAARYANPLTLLPGNVPIDDYIDYLLASRMPFQACYCDLDNFKPFNDVFGYRRGDDLIQALARVLMAVRNPACDFLGHIGGDDFLLLFQSADWESRCRAALERFEEVVGDFFGPDQIRAGGFEAEDRRGQVMLYPLTSLSIGAVVVEQDSYLSHVDVSVAAAEAKKMAKRQSGNSLFIERRRARRNT</sequence>
<evidence type="ECO:0000259" key="1">
    <source>
        <dbReference type="PROSITE" id="PS50883"/>
    </source>
</evidence>
<dbReference type="KEGG" id="ptx:ABW99_19865"/>
<dbReference type="SMART" id="SM00267">
    <property type="entry name" value="GGDEF"/>
    <property type="match status" value="1"/>
</dbReference>